<dbReference type="RefSeq" id="WP_085231678.1">
    <property type="nucleotide sequence ID" value="NZ_AP022613.1"/>
</dbReference>
<protein>
    <recommendedName>
        <fullName evidence="1">Conserved hypothetical protein CHP02391 domain-containing protein</fullName>
    </recommendedName>
</protein>
<dbReference type="InterPro" id="IPR012654">
    <property type="entry name" value="CHP02391"/>
</dbReference>
<proteinExistence type="predicted"/>
<dbReference type="NCBIfam" id="TIGR02391">
    <property type="entry name" value="hypoth_ymh"/>
    <property type="match status" value="1"/>
</dbReference>
<evidence type="ECO:0000313" key="2">
    <source>
        <dbReference type="EMBL" id="BBZ38811.1"/>
    </source>
</evidence>
<dbReference type="STRING" id="44010.AWC00_05720"/>
<gene>
    <name evidence="2" type="ORF">MCNS_18740</name>
</gene>
<name>A0A1X1TN19_9MYCO</name>
<dbReference type="EMBL" id="AP022613">
    <property type="protein sequence ID" value="BBZ38811.1"/>
    <property type="molecule type" value="Genomic_DNA"/>
</dbReference>
<dbReference type="OrthoDB" id="3189478at2"/>
<dbReference type="Proteomes" id="UP000467385">
    <property type="component" value="Chromosome"/>
</dbReference>
<dbReference type="Pfam" id="PF09509">
    <property type="entry name" value="Hypoth_Ymh"/>
    <property type="match status" value="1"/>
</dbReference>
<sequence length="286" mass="31447">MTDARVEAFTPGTIEAVAKAIGELYSGSELTRVLATAKLPDVIGEGTTKWKRLAEAMQQQQFKQRDGRPILALIIAAMAPDRTLGRRPAASATRDELNQILSLSGYRVRDDGRIGRASKATTDAEAASRSTRLRTHLTDRGAHPEVVRHCRAELLKTDYYEAVFEAVKGLGTRLRVKSKLDLDGRPLVQAVLQGKSPRILLTPCTTETERNEQMGIALLAEGVFAAFRNPSAHEPRLVWHVTEQDALDVLGTLSMIHRRLDTARLSGEAPSALRGRSNHPNVPYMP</sequence>
<reference evidence="2 3" key="1">
    <citation type="journal article" date="2019" name="Emerg. Microbes Infect.">
        <title>Comprehensive subspecies identification of 175 nontuberculous mycobacteria species based on 7547 genomic profiles.</title>
        <authorList>
            <person name="Matsumoto Y."/>
            <person name="Kinjo T."/>
            <person name="Motooka D."/>
            <person name="Nabeya D."/>
            <person name="Jung N."/>
            <person name="Uechi K."/>
            <person name="Horii T."/>
            <person name="Iida T."/>
            <person name="Fujita J."/>
            <person name="Nakamura S."/>
        </authorList>
    </citation>
    <scope>NUCLEOTIDE SEQUENCE [LARGE SCALE GENOMIC DNA]</scope>
    <source>
        <strain evidence="2 3">JCM 14738</strain>
    </source>
</reference>
<accession>A0A1X1TN19</accession>
<keyword evidence="3" id="KW-1185">Reference proteome</keyword>
<feature type="domain" description="Conserved hypothetical protein CHP02391" evidence="1">
    <location>
        <begin position="141"/>
        <end position="260"/>
    </location>
</feature>
<evidence type="ECO:0000313" key="3">
    <source>
        <dbReference type="Proteomes" id="UP000467385"/>
    </source>
</evidence>
<evidence type="ECO:0000259" key="1">
    <source>
        <dbReference type="Pfam" id="PF09509"/>
    </source>
</evidence>
<organism evidence="2 3">
    <name type="scientific">Mycobacterium conspicuum</name>
    <dbReference type="NCBI Taxonomy" id="44010"/>
    <lineage>
        <taxon>Bacteria</taxon>
        <taxon>Bacillati</taxon>
        <taxon>Actinomycetota</taxon>
        <taxon>Actinomycetes</taxon>
        <taxon>Mycobacteriales</taxon>
        <taxon>Mycobacteriaceae</taxon>
        <taxon>Mycobacterium</taxon>
    </lineage>
</organism>
<dbReference type="AlphaFoldDB" id="A0A1X1TN19"/>